<keyword evidence="6" id="KW-0408">Iron</keyword>
<evidence type="ECO:0000256" key="6">
    <source>
        <dbReference type="ARBA" id="ARBA00023004"/>
    </source>
</evidence>
<dbReference type="PANTHER" id="PTHR24292:SF54">
    <property type="entry name" value="CYP9F3-RELATED"/>
    <property type="match status" value="1"/>
</dbReference>
<dbReference type="Pfam" id="PF00067">
    <property type="entry name" value="p450"/>
    <property type="match status" value="1"/>
</dbReference>
<dbReference type="OrthoDB" id="1470350at2759"/>
<dbReference type="GO" id="GO:0020037">
    <property type="term" value="F:heme binding"/>
    <property type="evidence" value="ECO:0007669"/>
    <property type="project" value="InterPro"/>
</dbReference>
<dbReference type="GO" id="GO:0016705">
    <property type="term" value="F:oxidoreductase activity, acting on paired donors, with incorporation or reduction of molecular oxygen"/>
    <property type="evidence" value="ECO:0007669"/>
    <property type="project" value="InterPro"/>
</dbReference>
<dbReference type="InterPro" id="IPR001128">
    <property type="entry name" value="Cyt_P450"/>
</dbReference>
<dbReference type="PANTHER" id="PTHR24292">
    <property type="entry name" value="CYTOCHROME P450"/>
    <property type="match status" value="1"/>
</dbReference>
<dbReference type="InterPro" id="IPR050476">
    <property type="entry name" value="Insect_CytP450_Detox"/>
</dbReference>
<dbReference type="GO" id="GO:0004497">
    <property type="term" value="F:monooxygenase activity"/>
    <property type="evidence" value="ECO:0007669"/>
    <property type="project" value="UniProtKB-KW"/>
</dbReference>
<dbReference type="AlphaFoldDB" id="A0A137PIX6"/>
<name>A0A137PIX6_CONC2</name>
<sequence>MRISLTVPQMGRQLAEDYLIEEDNIVLPKGTNVGLSIYNILNDPAVYPNPERFLNIKYDMDTYMSFSRSSGVCARMNFGLIEQKIFLSLVLKNLELIIAKLTQIKNN</sequence>
<keyword evidence="9" id="KW-1185">Reference proteome</keyword>
<organism evidence="8 9">
    <name type="scientific">Conidiobolus coronatus (strain ATCC 28846 / CBS 209.66 / NRRL 28638)</name>
    <name type="common">Delacroixia coronata</name>
    <dbReference type="NCBI Taxonomy" id="796925"/>
    <lineage>
        <taxon>Eukaryota</taxon>
        <taxon>Fungi</taxon>
        <taxon>Fungi incertae sedis</taxon>
        <taxon>Zoopagomycota</taxon>
        <taxon>Entomophthoromycotina</taxon>
        <taxon>Entomophthoromycetes</taxon>
        <taxon>Entomophthorales</taxon>
        <taxon>Ancylistaceae</taxon>
        <taxon>Conidiobolus</taxon>
    </lineage>
</organism>
<evidence type="ECO:0000313" key="9">
    <source>
        <dbReference type="Proteomes" id="UP000070444"/>
    </source>
</evidence>
<keyword evidence="7" id="KW-0503">Monooxygenase</keyword>
<evidence type="ECO:0008006" key="10">
    <source>
        <dbReference type="Google" id="ProtNLM"/>
    </source>
</evidence>
<evidence type="ECO:0000256" key="7">
    <source>
        <dbReference type="ARBA" id="ARBA00023033"/>
    </source>
</evidence>
<comment type="similarity">
    <text evidence="2">Belongs to the cytochrome P450 family.</text>
</comment>
<accession>A0A137PIX6</accession>
<dbReference type="Gene3D" id="1.10.630.10">
    <property type="entry name" value="Cytochrome P450"/>
    <property type="match status" value="1"/>
</dbReference>
<keyword evidence="5" id="KW-0560">Oxidoreductase</keyword>
<dbReference type="STRING" id="796925.A0A137PIX6"/>
<proteinExistence type="inferred from homology"/>
<evidence type="ECO:0000256" key="3">
    <source>
        <dbReference type="ARBA" id="ARBA00022617"/>
    </source>
</evidence>
<dbReference type="Proteomes" id="UP000070444">
    <property type="component" value="Unassembled WGS sequence"/>
</dbReference>
<evidence type="ECO:0000313" key="8">
    <source>
        <dbReference type="EMBL" id="KXN74947.1"/>
    </source>
</evidence>
<evidence type="ECO:0000256" key="4">
    <source>
        <dbReference type="ARBA" id="ARBA00022723"/>
    </source>
</evidence>
<evidence type="ECO:0000256" key="1">
    <source>
        <dbReference type="ARBA" id="ARBA00001971"/>
    </source>
</evidence>
<keyword evidence="4" id="KW-0479">Metal-binding</keyword>
<dbReference type="InterPro" id="IPR036396">
    <property type="entry name" value="Cyt_P450_sf"/>
</dbReference>
<gene>
    <name evidence="8" type="ORF">CONCODRAFT_2022</name>
</gene>
<reference evidence="8 9" key="1">
    <citation type="journal article" date="2015" name="Genome Biol. Evol.">
        <title>Phylogenomic analyses indicate that early fungi evolved digesting cell walls of algal ancestors of land plants.</title>
        <authorList>
            <person name="Chang Y."/>
            <person name="Wang S."/>
            <person name="Sekimoto S."/>
            <person name="Aerts A.L."/>
            <person name="Choi C."/>
            <person name="Clum A."/>
            <person name="LaButti K.M."/>
            <person name="Lindquist E.A."/>
            <person name="Yee Ngan C."/>
            <person name="Ohm R.A."/>
            <person name="Salamov A.A."/>
            <person name="Grigoriev I.V."/>
            <person name="Spatafora J.W."/>
            <person name="Berbee M.L."/>
        </authorList>
    </citation>
    <scope>NUCLEOTIDE SEQUENCE [LARGE SCALE GENOMIC DNA]</scope>
    <source>
        <strain evidence="8 9">NRRL 28638</strain>
    </source>
</reference>
<dbReference type="SUPFAM" id="SSF48264">
    <property type="entry name" value="Cytochrome P450"/>
    <property type="match status" value="1"/>
</dbReference>
<keyword evidence="3" id="KW-0349">Heme</keyword>
<dbReference type="EMBL" id="KQ964419">
    <property type="protein sequence ID" value="KXN74947.1"/>
    <property type="molecule type" value="Genomic_DNA"/>
</dbReference>
<evidence type="ECO:0000256" key="5">
    <source>
        <dbReference type="ARBA" id="ARBA00023002"/>
    </source>
</evidence>
<evidence type="ECO:0000256" key="2">
    <source>
        <dbReference type="ARBA" id="ARBA00010617"/>
    </source>
</evidence>
<dbReference type="GO" id="GO:0005506">
    <property type="term" value="F:iron ion binding"/>
    <property type="evidence" value="ECO:0007669"/>
    <property type="project" value="InterPro"/>
</dbReference>
<comment type="cofactor">
    <cofactor evidence="1">
        <name>heme</name>
        <dbReference type="ChEBI" id="CHEBI:30413"/>
    </cofactor>
</comment>
<protein>
    <recommendedName>
        <fullName evidence="10">Cytochrome P450</fullName>
    </recommendedName>
</protein>